<evidence type="ECO:0000313" key="1">
    <source>
        <dbReference type="EMBL" id="JAD77091.1"/>
    </source>
</evidence>
<reference evidence="1" key="2">
    <citation type="journal article" date="2015" name="Data Brief">
        <title>Shoot transcriptome of the giant reed, Arundo donax.</title>
        <authorList>
            <person name="Barrero R.A."/>
            <person name="Guerrero F.D."/>
            <person name="Moolhuijzen P."/>
            <person name="Goolsby J.A."/>
            <person name="Tidwell J."/>
            <person name="Bellgard S.E."/>
            <person name="Bellgard M.I."/>
        </authorList>
    </citation>
    <scope>NUCLEOTIDE SEQUENCE</scope>
    <source>
        <tissue evidence="1">Shoot tissue taken approximately 20 cm above the soil surface</tissue>
    </source>
</reference>
<protein>
    <recommendedName>
        <fullName evidence="2">TTF-type domain-containing protein</fullName>
    </recommendedName>
</protein>
<dbReference type="AlphaFoldDB" id="A0A0A9CNG4"/>
<name>A0A0A9CNG4_ARUDO</name>
<accession>A0A0A9CNG4</accession>
<reference evidence="1" key="1">
    <citation type="submission" date="2014-09" db="EMBL/GenBank/DDBJ databases">
        <authorList>
            <person name="Magalhaes I.L.F."/>
            <person name="Oliveira U."/>
            <person name="Santos F.R."/>
            <person name="Vidigal T.H.D.A."/>
            <person name="Brescovit A.D."/>
            <person name="Santos A.J."/>
        </authorList>
    </citation>
    <scope>NUCLEOTIDE SEQUENCE</scope>
    <source>
        <tissue evidence="1">Shoot tissue taken approximately 20 cm above the soil surface</tissue>
    </source>
</reference>
<dbReference type="EMBL" id="GBRH01220804">
    <property type="protein sequence ID" value="JAD77091.1"/>
    <property type="molecule type" value="Transcribed_RNA"/>
</dbReference>
<sequence>MPPLPPPVFDPDRLSQDPVERLPIVSYPINDQDAVRRAYIMKGPFQPYAHQFKKRKIGTRNRSFNPVWFYKYHWLEYSIKNESAYCFVCYLFRKKGKGKGTDAFIRGG</sequence>
<proteinExistence type="predicted"/>
<organism evidence="1">
    <name type="scientific">Arundo donax</name>
    <name type="common">Giant reed</name>
    <name type="synonym">Donax arundinaceus</name>
    <dbReference type="NCBI Taxonomy" id="35708"/>
    <lineage>
        <taxon>Eukaryota</taxon>
        <taxon>Viridiplantae</taxon>
        <taxon>Streptophyta</taxon>
        <taxon>Embryophyta</taxon>
        <taxon>Tracheophyta</taxon>
        <taxon>Spermatophyta</taxon>
        <taxon>Magnoliopsida</taxon>
        <taxon>Liliopsida</taxon>
        <taxon>Poales</taxon>
        <taxon>Poaceae</taxon>
        <taxon>PACMAD clade</taxon>
        <taxon>Arundinoideae</taxon>
        <taxon>Arundineae</taxon>
        <taxon>Arundo</taxon>
    </lineage>
</organism>
<evidence type="ECO:0008006" key="2">
    <source>
        <dbReference type="Google" id="ProtNLM"/>
    </source>
</evidence>